<sequence length="310" mass="34656">MDNQWRYQASSDSAAMSAKSPQEGSTWRDFITVTKPGIIRSNLIAAFAGYWLASAWDVQYGRLILTLLGTMLVMASACVFNNYFDRDLDMKMERTRERGLPTGRLKPMTVLIYAIGLGISGLLVLFAFSGILAGLFGILGMFVYVVVYTLWLKRTSTWSTSVGAISGAMPPVIGYVAVTGTVDLGAWLLFAILFLWQPPHFWALGIRRKEEYRAAGFPLLPVVKGTFRTKIQMIPYVALLIPVSIVMYVYDYAGVFYLVISTGLSIVWLYLTLKGFRAKDDDAWAKMCFFFSINYLMVSLIVLVLNTTHG</sequence>
<comment type="catalytic activity">
    <reaction evidence="9 10">
        <text>heme b + (2E,6E)-farnesyl diphosphate + H2O = Fe(II)-heme o + diphosphate</text>
        <dbReference type="Rhea" id="RHEA:28070"/>
        <dbReference type="ChEBI" id="CHEBI:15377"/>
        <dbReference type="ChEBI" id="CHEBI:33019"/>
        <dbReference type="ChEBI" id="CHEBI:60344"/>
        <dbReference type="ChEBI" id="CHEBI:60530"/>
        <dbReference type="ChEBI" id="CHEBI:175763"/>
        <dbReference type="EC" id="2.5.1.141"/>
    </reaction>
</comment>
<dbReference type="GO" id="GO:0005886">
    <property type="term" value="C:plasma membrane"/>
    <property type="evidence" value="ECO:0007669"/>
    <property type="project" value="UniProtKB-SubCell"/>
</dbReference>
<keyword evidence="4 10" id="KW-0808">Transferase</keyword>
<keyword evidence="13" id="KW-1185">Reference proteome</keyword>
<dbReference type="CDD" id="cd13957">
    <property type="entry name" value="PT_UbiA_Cox10"/>
    <property type="match status" value="1"/>
</dbReference>
<feature type="transmembrane region" description="Helical" evidence="10">
    <location>
        <begin position="256"/>
        <end position="273"/>
    </location>
</feature>
<dbReference type="NCBIfam" id="NF003349">
    <property type="entry name" value="PRK04375.1-2"/>
    <property type="match status" value="1"/>
</dbReference>
<dbReference type="HAMAP" id="MF_00154">
    <property type="entry name" value="CyoE_CtaB"/>
    <property type="match status" value="1"/>
</dbReference>
<dbReference type="PROSITE" id="PS00943">
    <property type="entry name" value="UBIA"/>
    <property type="match status" value="1"/>
</dbReference>
<comment type="subcellular location">
    <subcellularLocation>
        <location evidence="1 10">Cell membrane</location>
        <topology evidence="1 10">Multi-pass membrane protein</topology>
    </subcellularLocation>
</comment>
<evidence type="ECO:0000256" key="6">
    <source>
        <dbReference type="ARBA" id="ARBA00022989"/>
    </source>
</evidence>
<dbReference type="GO" id="GO:0008495">
    <property type="term" value="F:protoheme IX farnesyltransferase activity"/>
    <property type="evidence" value="ECO:0007669"/>
    <property type="project" value="UniProtKB-UniRule"/>
</dbReference>
<dbReference type="InterPro" id="IPR044878">
    <property type="entry name" value="UbiA_sf"/>
</dbReference>
<evidence type="ECO:0000256" key="4">
    <source>
        <dbReference type="ARBA" id="ARBA00022679"/>
    </source>
</evidence>
<evidence type="ECO:0000256" key="5">
    <source>
        <dbReference type="ARBA" id="ARBA00022692"/>
    </source>
</evidence>
<feature type="transmembrane region" description="Helical" evidence="10">
    <location>
        <begin position="233"/>
        <end position="250"/>
    </location>
</feature>
<dbReference type="InterPro" id="IPR006369">
    <property type="entry name" value="Protohaem_IX_farnesylTrfase"/>
</dbReference>
<reference evidence="12 13" key="2">
    <citation type="submission" date="2014-10" db="EMBL/GenBank/DDBJ databases">
        <title>Comparative genomics of the Paenibacillus odorifer group.</title>
        <authorList>
            <person name="Tsai Y.-C."/>
            <person name="Martin N."/>
            <person name="Korlach J."/>
            <person name="Wiedmann M."/>
        </authorList>
    </citation>
    <scope>NUCLEOTIDE SEQUENCE [LARGE SCALE GENOMIC DNA]</scope>
    <source>
        <strain evidence="12 13">DSM 18334</strain>
    </source>
</reference>
<keyword evidence="7 10" id="KW-0350">Heme biosynthesis</keyword>
<dbReference type="OrthoDB" id="9814417at2"/>
<comment type="function">
    <text evidence="10">Converts heme B (protoheme IX) to heme O by substitution of the vinyl group on carbon 2 of heme B porphyrin ring with a hydroxyethyl farnesyl side group.</text>
</comment>
<feature type="region of interest" description="Disordered" evidence="11">
    <location>
        <begin position="1"/>
        <end position="21"/>
    </location>
</feature>
<comment type="pathway">
    <text evidence="2 10">Porphyrin-containing compound metabolism; heme O biosynthesis; heme O from protoheme: step 1/1.</text>
</comment>
<feature type="transmembrane region" description="Helical" evidence="10">
    <location>
        <begin position="62"/>
        <end position="84"/>
    </location>
</feature>
<evidence type="ECO:0000256" key="3">
    <source>
        <dbReference type="ARBA" id="ARBA00022475"/>
    </source>
</evidence>
<evidence type="ECO:0000256" key="7">
    <source>
        <dbReference type="ARBA" id="ARBA00023133"/>
    </source>
</evidence>
<comment type="miscellaneous">
    <text evidence="10">Carbon 2 of the heme B porphyrin ring is defined according to the Fischer nomenclature.</text>
</comment>
<dbReference type="STRING" id="268407.PWYN_01235"/>
<evidence type="ECO:0000256" key="8">
    <source>
        <dbReference type="ARBA" id="ARBA00023136"/>
    </source>
</evidence>
<keyword evidence="8 10" id="KW-0472">Membrane</keyword>
<evidence type="ECO:0000313" key="13">
    <source>
        <dbReference type="Proteomes" id="UP000029734"/>
    </source>
</evidence>
<name>A0A098MFL6_9BACL</name>
<dbReference type="Gene3D" id="1.10.357.140">
    <property type="entry name" value="UbiA prenyltransferase"/>
    <property type="match status" value="1"/>
</dbReference>
<dbReference type="GO" id="GO:0048034">
    <property type="term" value="P:heme O biosynthetic process"/>
    <property type="evidence" value="ECO:0007669"/>
    <property type="project" value="UniProtKB-UniRule"/>
</dbReference>
<proteinExistence type="inferred from homology"/>
<dbReference type="eggNOG" id="COG0109">
    <property type="taxonomic scope" value="Bacteria"/>
</dbReference>
<dbReference type="PANTHER" id="PTHR43448">
    <property type="entry name" value="PROTOHEME IX FARNESYLTRANSFERASE, MITOCHONDRIAL"/>
    <property type="match status" value="1"/>
</dbReference>
<dbReference type="NCBIfam" id="TIGR01473">
    <property type="entry name" value="cyoE_ctaB"/>
    <property type="match status" value="1"/>
</dbReference>
<feature type="compositionally biased region" description="Low complexity" evidence="11">
    <location>
        <begin position="9"/>
        <end position="20"/>
    </location>
</feature>
<accession>A0A098MFL6</accession>
<dbReference type="Proteomes" id="UP000029734">
    <property type="component" value="Unassembled WGS sequence"/>
</dbReference>
<feature type="transmembrane region" description="Helical" evidence="10">
    <location>
        <begin position="285"/>
        <end position="305"/>
    </location>
</feature>
<dbReference type="Pfam" id="PF01040">
    <property type="entry name" value="UbiA"/>
    <property type="match status" value="1"/>
</dbReference>
<evidence type="ECO:0000256" key="10">
    <source>
        <dbReference type="HAMAP-Rule" id="MF_00154"/>
    </source>
</evidence>
<organism evidence="12 13">
    <name type="scientific">Paenibacillus wynnii</name>
    <dbReference type="NCBI Taxonomy" id="268407"/>
    <lineage>
        <taxon>Bacteria</taxon>
        <taxon>Bacillati</taxon>
        <taxon>Bacillota</taxon>
        <taxon>Bacilli</taxon>
        <taxon>Bacillales</taxon>
        <taxon>Paenibacillaceae</taxon>
        <taxon>Paenibacillus</taxon>
    </lineage>
</organism>
<evidence type="ECO:0000256" key="9">
    <source>
        <dbReference type="ARBA" id="ARBA00047690"/>
    </source>
</evidence>
<comment type="subunit">
    <text evidence="10">Interacts with CtaA.</text>
</comment>
<dbReference type="RefSeq" id="WP_036647537.1">
    <property type="nucleotide sequence ID" value="NZ_JQCR01000001.1"/>
</dbReference>
<gene>
    <name evidence="10" type="primary">ctaB</name>
    <name evidence="12" type="ORF">PWYN_01235</name>
</gene>
<keyword evidence="6 10" id="KW-1133">Transmembrane helix</keyword>
<protein>
    <recommendedName>
        <fullName evidence="10">Protoheme IX farnesyltransferase</fullName>
        <ecNumber evidence="10">2.5.1.141</ecNumber>
    </recommendedName>
    <alternativeName>
        <fullName evidence="10">Heme B farnesyltransferase</fullName>
    </alternativeName>
    <alternativeName>
        <fullName evidence="10">Heme O synthase</fullName>
    </alternativeName>
</protein>
<dbReference type="PANTHER" id="PTHR43448:SF2">
    <property type="entry name" value="PROTOHEME IX FARNESYLTRANSFERASE, MITOCHONDRIAL"/>
    <property type="match status" value="1"/>
</dbReference>
<feature type="transmembrane region" description="Helical" evidence="10">
    <location>
        <begin position="105"/>
        <end position="125"/>
    </location>
</feature>
<evidence type="ECO:0000313" key="12">
    <source>
        <dbReference type="EMBL" id="KGE20833.1"/>
    </source>
</evidence>
<reference evidence="12 13" key="1">
    <citation type="submission" date="2014-08" db="EMBL/GenBank/DDBJ databases">
        <authorList>
            <person name="den Bakker H.C."/>
        </authorList>
    </citation>
    <scope>NUCLEOTIDE SEQUENCE [LARGE SCALE GENOMIC DNA]</scope>
    <source>
        <strain evidence="12 13">DSM 18334</strain>
    </source>
</reference>
<evidence type="ECO:0000256" key="1">
    <source>
        <dbReference type="ARBA" id="ARBA00004651"/>
    </source>
</evidence>
<dbReference type="FunFam" id="1.10.357.140:FF:000001">
    <property type="entry name" value="Protoheme IX farnesyltransferase"/>
    <property type="match status" value="1"/>
</dbReference>
<dbReference type="EC" id="2.5.1.141" evidence="10"/>
<dbReference type="UniPathway" id="UPA00834">
    <property type="reaction ID" value="UER00712"/>
</dbReference>
<feature type="transmembrane region" description="Helical" evidence="10">
    <location>
        <begin position="37"/>
        <end position="56"/>
    </location>
</feature>
<dbReference type="EMBL" id="JQCR01000001">
    <property type="protein sequence ID" value="KGE20833.1"/>
    <property type="molecule type" value="Genomic_DNA"/>
</dbReference>
<feature type="transmembrane region" description="Helical" evidence="10">
    <location>
        <begin position="131"/>
        <end position="151"/>
    </location>
</feature>
<dbReference type="InterPro" id="IPR000537">
    <property type="entry name" value="UbiA_prenyltransferase"/>
</dbReference>
<evidence type="ECO:0000256" key="11">
    <source>
        <dbReference type="SAM" id="MobiDB-lite"/>
    </source>
</evidence>
<dbReference type="NCBIfam" id="NF003348">
    <property type="entry name" value="PRK04375.1-1"/>
    <property type="match status" value="1"/>
</dbReference>
<keyword evidence="5 10" id="KW-0812">Transmembrane</keyword>
<comment type="caution">
    <text evidence="12">The sequence shown here is derived from an EMBL/GenBank/DDBJ whole genome shotgun (WGS) entry which is preliminary data.</text>
</comment>
<keyword evidence="3 10" id="KW-1003">Cell membrane</keyword>
<comment type="similarity">
    <text evidence="10">Belongs to the UbiA prenyltransferase family. Protoheme IX farnesyltransferase subfamily.</text>
</comment>
<evidence type="ECO:0000256" key="2">
    <source>
        <dbReference type="ARBA" id="ARBA00004919"/>
    </source>
</evidence>
<dbReference type="InterPro" id="IPR030470">
    <property type="entry name" value="UbiA_prenylTrfase_CS"/>
</dbReference>
<dbReference type="AlphaFoldDB" id="A0A098MFL6"/>